<organism evidence="10 11">
    <name type="scientific">Dipteronia sinensis</name>
    <dbReference type="NCBI Taxonomy" id="43782"/>
    <lineage>
        <taxon>Eukaryota</taxon>
        <taxon>Viridiplantae</taxon>
        <taxon>Streptophyta</taxon>
        <taxon>Embryophyta</taxon>
        <taxon>Tracheophyta</taxon>
        <taxon>Spermatophyta</taxon>
        <taxon>Magnoliopsida</taxon>
        <taxon>eudicotyledons</taxon>
        <taxon>Gunneridae</taxon>
        <taxon>Pentapetalae</taxon>
        <taxon>rosids</taxon>
        <taxon>malvids</taxon>
        <taxon>Sapindales</taxon>
        <taxon>Sapindaceae</taxon>
        <taxon>Hippocastanoideae</taxon>
        <taxon>Acereae</taxon>
        <taxon>Dipteronia</taxon>
    </lineage>
</organism>
<dbReference type="GO" id="GO:0045490">
    <property type="term" value="P:pectin catabolic process"/>
    <property type="evidence" value="ECO:0007669"/>
    <property type="project" value="TreeGrafter"/>
</dbReference>
<evidence type="ECO:0000256" key="6">
    <source>
        <dbReference type="ARBA" id="ARBA00023180"/>
    </source>
</evidence>
<dbReference type="Gene3D" id="2.160.20.10">
    <property type="entry name" value="Single-stranded right-handed beta-helix, Pectin lyase-like"/>
    <property type="match status" value="1"/>
</dbReference>
<dbReference type="FunFam" id="2.160.20.10:FF:000013">
    <property type="entry name" value="Pectinesterase"/>
    <property type="match status" value="1"/>
</dbReference>
<dbReference type="Proteomes" id="UP001281410">
    <property type="component" value="Unassembled WGS sequence"/>
</dbReference>
<dbReference type="InterPro" id="IPR000070">
    <property type="entry name" value="Pectinesterase_cat"/>
</dbReference>
<keyword evidence="6" id="KW-0325">Glycoprotein</keyword>
<dbReference type="EMBL" id="JANJYJ010000117">
    <property type="protein sequence ID" value="KAK3180237.1"/>
    <property type="molecule type" value="Genomic_DNA"/>
</dbReference>
<accession>A0AAE0DQB3</accession>
<dbReference type="PANTHER" id="PTHR31321">
    <property type="entry name" value="ACYL-COA THIOESTER HYDROLASE YBHC-RELATED"/>
    <property type="match status" value="1"/>
</dbReference>
<keyword evidence="4" id="KW-0378">Hydrolase</keyword>
<evidence type="ECO:0000256" key="1">
    <source>
        <dbReference type="ARBA" id="ARBA00005184"/>
    </source>
</evidence>
<evidence type="ECO:0000313" key="10">
    <source>
        <dbReference type="EMBL" id="KAK3180237.1"/>
    </source>
</evidence>
<dbReference type="InterPro" id="IPR011050">
    <property type="entry name" value="Pectin_lyase_fold/virulence"/>
</dbReference>
<feature type="domain" description="Pectinesterase catalytic" evidence="9">
    <location>
        <begin position="20"/>
        <end position="292"/>
    </location>
</feature>
<comment type="pathway">
    <text evidence="1">Glycan metabolism; pectin degradation; 2-dehydro-3-deoxy-D-gluconate from pectin: step 1/5.</text>
</comment>
<dbReference type="EC" id="3.1.1.11" evidence="3"/>
<evidence type="ECO:0000256" key="7">
    <source>
        <dbReference type="ARBA" id="ARBA00047928"/>
    </source>
</evidence>
<comment type="function">
    <text evidence="8">Acts in the modification of cell walls via demethylesterification of cell wall pectin.</text>
</comment>
<comment type="similarity">
    <text evidence="2">Belongs to the pectinesterase family.</text>
</comment>
<sequence>MSIGCIRESERLFLEDDSTIIVDQSGKGNFTNIQSAIDHIPINNAAWIRIQISPGKYREKITIPYNKPYIFLEGAGIKSTSVEWSDHDKTDTSSTFTCIPDNILVKGITFKNTYNKPFGIDQTQVTQALAARIYGDKSAFYDCAFIGLQDTLWDVRGRHYFKNCYIEGGIDFIFGSGQSIYEKCQIHVSMGAYAKEHPTGFITAHGRNSSTDPSAFVFKRCSITGTDTKAYLGRAWGGYSRVIYADSILSDIIVPEGWDAWHYVQKEENIEYFEVGCIGAGADTSKRVPWEKKVNNPADLIRF</sequence>
<protein>
    <recommendedName>
        <fullName evidence="3">pectinesterase</fullName>
        <ecNumber evidence="3">3.1.1.11</ecNumber>
    </recommendedName>
</protein>
<keyword evidence="11" id="KW-1185">Reference proteome</keyword>
<evidence type="ECO:0000259" key="9">
    <source>
        <dbReference type="Pfam" id="PF01095"/>
    </source>
</evidence>
<evidence type="ECO:0000256" key="5">
    <source>
        <dbReference type="ARBA" id="ARBA00023085"/>
    </source>
</evidence>
<evidence type="ECO:0000256" key="4">
    <source>
        <dbReference type="ARBA" id="ARBA00022801"/>
    </source>
</evidence>
<evidence type="ECO:0000256" key="3">
    <source>
        <dbReference type="ARBA" id="ARBA00013229"/>
    </source>
</evidence>
<dbReference type="InterPro" id="IPR012334">
    <property type="entry name" value="Pectin_lyas_fold"/>
</dbReference>
<dbReference type="AlphaFoldDB" id="A0AAE0DQB3"/>
<proteinExistence type="inferred from homology"/>
<dbReference type="GO" id="GO:0042545">
    <property type="term" value="P:cell wall modification"/>
    <property type="evidence" value="ECO:0007669"/>
    <property type="project" value="InterPro"/>
</dbReference>
<evidence type="ECO:0000256" key="8">
    <source>
        <dbReference type="ARBA" id="ARBA00057335"/>
    </source>
</evidence>
<gene>
    <name evidence="10" type="ORF">Dsin_000126</name>
</gene>
<dbReference type="Pfam" id="PF01095">
    <property type="entry name" value="Pectinesterase"/>
    <property type="match status" value="1"/>
</dbReference>
<dbReference type="GO" id="GO:0030599">
    <property type="term" value="F:pectinesterase activity"/>
    <property type="evidence" value="ECO:0007669"/>
    <property type="project" value="UniProtKB-EC"/>
</dbReference>
<name>A0AAE0DQB3_9ROSI</name>
<evidence type="ECO:0000256" key="2">
    <source>
        <dbReference type="ARBA" id="ARBA00008891"/>
    </source>
</evidence>
<keyword evidence="5" id="KW-0063">Aspartyl esterase</keyword>
<dbReference type="PANTHER" id="PTHR31321:SF134">
    <property type="entry name" value="PECTINESTERASE"/>
    <property type="match status" value="1"/>
</dbReference>
<evidence type="ECO:0000313" key="11">
    <source>
        <dbReference type="Proteomes" id="UP001281410"/>
    </source>
</evidence>
<dbReference type="SUPFAM" id="SSF51126">
    <property type="entry name" value="Pectin lyase-like"/>
    <property type="match status" value="1"/>
</dbReference>
<reference evidence="10" key="1">
    <citation type="journal article" date="2023" name="Plant J.">
        <title>Genome sequences and population genomics provide insights into the demographic history, inbreeding, and mutation load of two 'living fossil' tree species of Dipteronia.</title>
        <authorList>
            <person name="Feng Y."/>
            <person name="Comes H.P."/>
            <person name="Chen J."/>
            <person name="Zhu S."/>
            <person name="Lu R."/>
            <person name="Zhang X."/>
            <person name="Li P."/>
            <person name="Qiu J."/>
            <person name="Olsen K.M."/>
            <person name="Qiu Y."/>
        </authorList>
    </citation>
    <scope>NUCLEOTIDE SEQUENCE</scope>
    <source>
        <strain evidence="10">NBL</strain>
    </source>
</reference>
<comment type="catalytic activity">
    <reaction evidence="7">
        <text>[(1-&gt;4)-alpha-D-galacturonosyl methyl ester](n) + n H2O = [(1-&gt;4)-alpha-D-galacturonosyl](n) + n methanol + n H(+)</text>
        <dbReference type="Rhea" id="RHEA:22380"/>
        <dbReference type="Rhea" id="RHEA-COMP:14570"/>
        <dbReference type="Rhea" id="RHEA-COMP:14573"/>
        <dbReference type="ChEBI" id="CHEBI:15377"/>
        <dbReference type="ChEBI" id="CHEBI:15378"/>
        <dbReference type="ChEBI" id="CHEBI:17790"/>
        <dbReference type="ChEBI" id="CHEBI:140522"/>
        <dbReference type="ChEBI" id="CHEBI:140523"/>
        <dbReference type="EC" id="3.1.1.11"/>
    </reaction>
</comment>
<comment type="caution">
    <text evidence="10">The sequence shown here is derived from an EMBL/GenBank/DDBJ whole genome shotgun (WGS) entry which is preliminary data.</text>
</comment>
<feature type="non-terminal residue" evidence="10">
    <location>
        <position position="303"/>
    </location>
</feature>